<keyword evidence="4" id="KW-1185">Reference proteome</keyword>
<accession>A0A9W6J524</accession>
<feature type="signal peptide" evidence="1">
    <location>
        <begin position="1"/>
        <end position="20"/>
    </location>
</feature>
<dbReference type="Gene3D" id="2.120.10.30">
    <property type="entry name" value="TolB, C-terminal domain"/>
    <property type="match status" value="1"/>
</dbReference>
<protein>
    <submittedName>
        <fullName evidence="3">Sorbosone dehydrogenase</fullName>
    </submittedName>
</protein>
<name>A0A9W6J524_9HYPH</name>
<comment type="caution">
    <text evidence="3">The sequence shown here is derived from an EMBL/GenBank/DDBJ whole genome shotgun (WGS) entry which is preliminary data.</text>
</comment>
<dbReference type="PANTHER" id="PTHR33546">
    <property type="entry name" value="LARGE, MULTIFUNCTIONAL SECRETED PROTEIN-RELATED"/>
    <property type="match status" value="1"/>
</dbReference>
<dbReference type="InterPro" id="IPR011041">
    <property type="entry name" value="Quinoprot_gluc/sorb_DH_b-prop"/>
</dbReference>
<dbReference type="InterPro" id="IPR012938">
    <property type="entry name" value="Glc/Sorbosone_DH"/>
</dbReference>
<feature type="domain" description="Glucose/Sorbosone dehydrogenase" evidence="2">
    <location>
        <begin position="165"/>
        <end position="394"/>
    </location>
</feature>
<dbReference type="InterPro" id="IPR011042">
    <property type="entry name" value="6-blade_b-propeller_TolB-like"/>
</dbReference>
<evidence type="ECO:0000259" key="2">
    <source>
        <dbReference type="Pfam" id="PF07995"/>
    </source>
</evidence>
<reference evidence="3" key="2">
    <citation type="submission" date="2023-01" db="EMBL/GenBank/DDBJ databases">
        <authorList>
            <person name="Sun Q."/>
            <person name="Evtushenko L."/>
        </authorList>
    </citation>
    <scope>NUCLEOTIDE SEQUENCE</scope>
    <source>
        <strain evidence="3">VKM B-2347</strain>
    </source>
</reference>
<dbReference type="AlphaFoldDB" id="A0A9W6J524"/>
<gene>
    <name evidence="3" type="ORF">GCM10008179_30510</name>
</gene>
<evidence type="ECO:0000313" key="3">
    <source>
        <dbReference type="EMBL" id="GLK69413.1"/>
    </source>
</evidence>
<dbReference type="EMBL" id="BSFI01000021">
    <property type="protein sequence ID" value="GLK69413.1"/>
    <property type="molecule type" value="Genomic_DNA"/>
</dbReference>
<dbReference type="Pfam" id="PF07995">
    <property type="entry name" value="GSDH"/>
    <property type="match status" value="1"/>
</dbReference>
<dbReference type="SUPFAM" id="SSF50952">
    <property type="entry name" value="Soluble quinoprotein glucose dehydrogenase"/>
    <property type="match status" value="1"/>
</dbReference>
<evidence type="ECO:0000256" key="1">
    <source>
        <dbReference type="SAM" id="SignalP"/>
    </source>
</evidence>
<proteinExistence type="predicted"/>
<dbReference type="Proteomes" id="UP001143372">
    <property type="component" value="Unassembled WGS sequence"/>
</dbReference>
<organism evidence="3 4">
    <name type="scientific">Hansschlegelia plantiphila</name>
    <dbReference type="NCBI Taxonomy" id="374655"/>
    <lineage>
        <taxon>Bacteria</taxon>
        <taxon>Pseudomonadati</taxon>
        <taxon>Pseudomonadota</taxon>
        <taxon>Alphaproteobacteria</taxon>
        <taxon>Hyphomicrobiales</taxon>
        <taxon>Methylopilaceae</taxon>
        <taxon>Hansschlegelia</taxon>
    </lineage>
</organism>
<dbReference type="RefSeq" id="WP_271169630.1">
    <property type="nucleotide sequence ID" value="NZ_BSFI01000021.1"/>
</dbReference>
<evidence type="ECO:0000313" key="4">
    <source>
        <dbReference type="Proteomes" id="UP001143372"/>
    </source>
</evidence>
<feature type="chain" id="PRO_5040789164" evidence="1">
    <location>
        <begin position="21"/>
        <end position="408"/>
    </location>
</feature>
<dbReference type="PANTHER" id="PTHR33546:SF1">
    <property type="entry name" value="LARGE, MULTIFUNCTIONAL SECRETED PROTEIN"/>
    <property type="match status" value="1"/>
</dbReference>
<reference evidence="3" key="1">
    <citation type="journal article" date="2014" name="Int. J. Syst. Evol. Microbiol.">
        <title>Complete genome sequence of Corynebacterium casei LMG S-19264T (=DSM 44701T), isolated from a smear-ripened cheese.</title>
        <authorList>
            <consortium name="US DOE Joint Genome Institute (JGI-PGF)"/>
            <person name="Walter F."/>
            <person name="Albersmeier A."/>
            <person name="Kalinowski J."/>
            <person name="Ruckert C."/>
        </authorList>
    </citation>
    <scope>NUCLEOTIDE SEQUENCE</scope>
    <source>
        <strain evidence="3">VKM B-2347</strain>
    </source>
</reference>
<sequence length="408" mass="44734">MRSAASLAWTIMTVAALVGADAARGADKPEEFWSVGKPKTGPGFSLAPVSAFPVPTAADALPTAKLRAPPGFKVETWASDVLDARMMREGDKGTVFVSSLFVANKVYAILDKGDRREVKVIASGLSQPNGIEFHGGALYVATPKQILRYADIEDHLDDPPKPTVLYDKFPGDGPHGWKFLKVGPDGKLYFPVGAPCNICQPDARHARIFRMDLDGTNVETVATGVRNTVGFDFDPKTGDLWFTDNQRDWISDDMPLDELNHVARRGQNFGFPYCHSGIMTDPEFGGRSCDEFEKPAALLGAHAAPLGMRFYAGTMFPERYRDAIFIARHGPWNRQRKDADVAVAFLNKRREVVSVEPFLTGFVQDNDYLGRPVDVLVLKDGSLLVSDDHNGAIYRVSYVGDPSAPADR</sequence>
<keyword evidence="1" id="KW-0732">Signal</keyword>